<sequence>MAFPKNFLWGGAIAAHQAEGAYLEGGKSLATCDVIHGGKGRIAEILDPAAIKTNIAKQEGYFPEHIAVDFYHHYKEDIALFAEMGFKVFRTSISWARIFPNGDGDPNEAGLAFYDSMFDECAKHGIEPLVTLSHWEMPVSLTTKYNGWASREIIPLFERYARTVLTRYKNKVRYWLTFNEINMTLHMPFMGAGVIVDNPAQKKQLSCQAAHNMLVASALSVKACHEISPAAKIGSMVAAMTAYPYSCKPEDTWEKTRMERENYYLTDVQARGSYPPFVLKLLEKDGVKLDITADDKKLFAENIVDFVSFSYYSSSAVTTDPAIAGDKGTGNIFGGIKNPHLKSSDWGWQIDPLGLRIALNFLYDRYQKPLFIVENGLGAVDKVEPDGSVNDDYRIEYLREHVKAMKAAIEEDAVELWGYTTWGCIDIVSASTGEMSKRYGFIYVDQDNDGKGTLRRSKKKSFGWYKKVIESNGEVL</sequence>
<accession>F5YNN0</accession>
<evidence type="ECO:0000313" key="8">
    <source>
        <dbReference type="Proteomes" id="UP000009223"/>
    </source>
</evidence>
<dbReference type="EC" id="3.2.1.21" evidence="7"/>
<dbReference type="PROSITE" id="PS00572">
    <property type="entry name" value="GLYCOSYL_HYDROL_F1_1"/>
    <property type="match status" value="1"/>
</dbReference>
<dbReference type="InterPro" id="IPR017853">
    <property type="entry name" value="GH"/>
</dbReference>
<keyword evidence="3 6" id="KW-0326">Glycosidase</keyword>
<dbReference type="AlphaFoldDB" id="F5YNN0"/>
<dbReference type="PANTHER" id="PTHR10353">
    <property type="entry name" value="GLYCOSYL HYDROLASE"/>
    <property type="match status" value="1"/>
</dbReference>
<evidence type="ECO:0000313" key="7">
    <source>
        <dbReference type="EMBL" id="AEF84550.1"/>
    </source>
</evidence>
<dbReference type="PRINTS" id="PR00131">
    <property type="entry name" value="GLHYDRLASE1"/>
</dbReference>
<dbReference type="InterPro" id="IPR018120">
    <property type="entry name" value="Glyco_hydro_1_AS"/>
</dbReference>
<dbReference type="NCBIfam" id="NF007158">
    <property type="entry name" value="PRK09593.1"/>
    <property type="match status" value="1"/>
</dbReference>
<dbReference type="FunFam" id="3.20.20.80:FF:000004">
    <property type="entry name" value="Beta-glucosidase 6-phospho-beta-glucosidase"/>
    <property type="match status" value="1"/>
</dbReference>
<dbReference type="EMBL" id="CP001843">
    <property type="protein sequence ID" value="AEF84550.1"/>
    <property type="molecule type" value="Genomic_DNA"/>
</dbReference>
<dbReference type="NCBIfam" id="NF007356">
    <property type="entry name" value="PRK09852.1"/>
    <property type="match status" value="1"/>
</dbReference>
<dbReference type="InterPro" id="IPR033132">
    <property type="entry name" value="GH_1_N_CS"/>
</dbReference>
<evidence type="ECO:0000256" key="6">
    <source>
        <dbReference type="RuleBase" id="RU004468"/>
    </source>
</evidence>
<dbReference type="GO" id="GO:0016052">
    <property type="term" value="P:carbohydrate catabolic process"/>
    <property type="evidence" value="ECO:0007669"/>
    <property type="project" value="TreeGrafter"/>
</dbReference>
<evidence type="ECO:0000256" key="5">
    <source>
        <dbReference type="RuleBase" id="RU003690"/>
    </source>
</evidence>
<evidence type="ECO:0000256" key="4">
    <source>
        <dbReference type="PROSITE-ProRule" id="PRU10055"/>
    </source>
</evidence>
<dbReference type="GO" id="GO:0008422">
    <property type="term" value="F:beta-glucosidase activity"/>
    <property type="evidence" value="ECO:0007669"/>
    <property type="project" value="UniProtKB-EC"/>
</dbReference>
<dbReference type="PROSITE" id="PS00653">
    <property type="entry name" value="GLYCOSYL_HYDROL_F1_2"/>
    <property type="match status" value="1"/>
</dbReference>
<dbReference type="PANTHER" id="PTHR10353:SF122">
    <property type="entry name" value="6-PHOSPHO-BETA-GLUCOSIDASE ASCB-RELATED"/>
    <property type="match status" value="1"/>
</dbReference>
<protein>
    <submittedName>
        <fullName evidence="7">Beta-glucosidase (Gentiobiase) (Cellobiase) (Beta-D-glucoside glucohydrolase) (Amygdalase)</fullName>
        <ecNumber evidence="7">3.2.1.21</ecNumber>
    </submittedName>
</protein>
<dbReference type="GO" id="GO:0005829">
    <property type="term" value="C:cytosol"/>
    <property type="evidence" value="ECO:0007669"/>
    <property type="project" value="TreeGrafter"/>
</dbReference>
<dbReference type="HOGENOM" id="CLU_001859_0_2_12"/>
<gene>
    <name evidence="7" type="ordered locus">TREPR_2952</name>
</gene>
<dbReference type="Gene3D" id="3.20.20.80">
    <property type="entry name" value="Glycosidases"/>
    <property type="match status" value="1"/>
</dbReference>
<dbReference type="Proteomes" id="UP000009223">
    <property type="component" value="Chromosome"/>
</dbReference>
<dbReference type="KEGG" id="tpi:TREPR_2952"/>
<dbReference type="STRING" id="545694.TREPR_2952"/>
<dbReference type="RefSeq" id="WP_015707302.1">
    <property type="nucleotide sequence ID" value="NC_015578.1"/>
</dbReference>
<evidence type="ECO:0000256" key="1">
    <source>
        <dbReference type="ARBA" id="ARBA00010838"/>
    </source>
</evidence>
<dbReference type="Pfam" id="PF00232">
    <property type="entry name" value="Glyco_hydro_1"/>
    <property type="match status" value="1"/>
</dbReference>
<dbReference type="InterPro" id="IPR001360">
    <property type="entry name" value="Glyco_hydro_1"/>
</dbReference>
<reference evidence="8" key="1">
    <citation type="submission" date="2009-12" db="EMBL/GenBank/DDBJ databases">
        <title>Complete sequence of Treponema primitia strain ZAS-2.</title>
        <authorList>
            <person name="Tetu S.G."/>
            <person name="Matson E."/>
            <person name="Ren Q."/>
            <person name="Seshadri R."/>
            <person name="Elbourne L."/>
            <person name="Hassan K.A."/>
            <person name="Durkin A."/>
            <person name="Radune D."/>
            <person name="Mohamoud Y."/>
            <person name="Shay R."/>
            <person name="Jin S."/>
            <person name="Zhang X."/>
            <person name="Lucey K."/>
            <person name="Ballor N.R."/>
            <person name="Ottesen E."/>
            <person name="Rosenthal R."/>
            <person name="Allen A."/>
            <person name="Leadbetter J.R."/>
            <person name="Paulsen I.T."/>
        </authorList>
    </citation>
    <scope>NUCLEOTIDE SEQUENCE [LARGE SCALE GENOMIC DNA]</scope>
    <source>
        <strain evidence="8">ATCC BAA-887 / DSM 12427 / ZAS-2</strain>
    </source>
</reference>
<dbReference type="eggNOG" id="COG2723">
    <property type="taxonomic scope" value="Bacteria"/>
</dbReference>
<proteinExistence type="inferred from homology"/>
<dbReference type="OrthoDB" id="9765195at2"/>
<organism evidence="7 8">
    <name type="scientific">Treponema primitia (strain ATCC BAA-887 / DSM 12427 / ZAS-2)</name>
    <dbReference type="NCBI Taxonomy" id="545694"/>
    <lineage>
        <taxon>Bacteria</taxon>
        <taxon>Pseudomonadati</taxon>
        <taxon>Spirochaetota</taxon>
        <taxon>Spirochaetia</taxon>
        <taxon>Spirochaetales</taxon>
        <taxon>Treponemataceae</taxon>
        <taxon>Treponema</taxon>
    </lineage>
</organism>
<evidence type="ECO:0000256" key="2">
    <source>
        <dbReference type="ARBA" id="ARBA00022801"/>
    </source>
</evidence>
<reference evidence="7 8" key="2">
    <citation type="journal article" date="2011" name="ISME J.">
        <title>RNA-seq reveals cooperative metabolic interactions between two termite-gut spirochete species in co-culture.</title>
        <authorList>
            <person name="Rosenthal A.Z."/>
            <person name="Matson E.G."/>
            <person name="Eldar A."/>
            <person name="Leadbetter J.R."/>
        </authorList>
    </citation>
    <scope>NUCLEOTIDE SEQUENCE [LARGE SCALE GENOMIC DNA]</scope>
    <source>
        <strain evidence="8">ATCC BAA-887 / DSM 12427 / ZAS-2</strain>
    </source>
</reference>
<feature type="active site" description="Nucleophile" evidence="4">
    <location>
        <position position="374"/>
    </location>
</feature>
<evidence type="ECO:0000256" key="3">
    <source>
        <dbReference type="ARBA" id="ARBA00023295"/>
    </source>
</evidence>
<keyword evidence="8" id="KW-1185">Reference proteome</keyword>
<comment type="similarity">
    <text evidence="1 5">Belongs to the glycosyl hydrolase 1 family.</text>
</comment>
<name>F5YNN0_TREPZ</name>
<keyword evidence="2 6" id="KW-0378">Hydrolase</keyword>
<dbReference type="SUPFAM" id="SSF51445">
    <property type="entry name" value="(Trans)glycosidases"/>
    <property type="match status" value="1"/>
</dbReference>